<dbReference type="InterPro" id="IPR003331">
    <property type="entry name" value="UDP_GlcNAc_Epimerase_2_dom"/>
</dbReference>
<dbReference type="EC" id="3.2.1.183" evidence="2"/>
<keyword evidence="2" id="KW-0326">Glycosidase</keyword>
<sequence length="388" mass="42793">MRKIAIFTGTRAEYGLLYWLMKEIEQDESLELQLIVSGMHLSPEFGETVTAIEQDGFRIDARVEMLLSSGTGVGIAKSMGLGTIGFADALDRLRPDWLVVLGDRFEALAIAQTAMVMQVPLAHIHGGELTEGLIDEAIRHAITKMAQLHFTSTERYRNRVIQLGEQPERVFNVGAPALENIRRLKLLDQAELEHSLNFKFGQCPLLVTYHPVTLKESGGIESLRDLLTALEELLPDTKVVLTFPNADAHGRELIPVLQTFAKKHPESVLLTTSLGQIRYLSLMKICGAVVGNSSSGLLEAPAMGVPTVDIGIRQRGRLKPESVVQTEDDLEAIRRALKIALSPAHRQKCTQADNPYGDGKVAEKIINYLGNVSGKESIFKAFYDLELS</sequence>
<dbReference type="Gene3D" id="3.40.50.2000">
    <property type="entry name" value="Glycogen Phosphorylase B"/>
    <property type="match status" value="2"/>
</dbReference>
<organism evidence="2 3">
    <name type="scientific">Halomonas tibetensis</name>
    <dbReference type="NCBI Taxonomy" id="2259590"/>
    <lineage>
        <taxon>Bacteria</taxon>
        <taxon>Pseudomonadati</taxon>
        <taxon>Pseudomonadota</taxon>
        <taxon>Gammaproteobacteria</taxon>
        <taxon>Oceanospirillales</taxon>
        <taxon>Halomonadaceae</taxon>
        <taxon>Halomonas</taxon>
    </lineage>
</organism>
<dbReference type="NCBIfam" id="TIGR03568">
    <property type="entry name" value="NeuC_NnaA"/>
    <property type="match status" value="1"/>
</dbReference>
<keyword evidence="3" id="KW-1185">Reference proteome</keyword>
<evidence type="ECO:0000259" key="1">
    <source>
        <dbReference type="Pfam" id="PF02350"/>
    </source>
</evidence>
<evidence type="ECO:0000313" key="2">
    <source>
        <dbReference type="EMBL" id="MFC2992180.1"/>
    </source>
</evidence>
<evidence type="ECO:0000313" key="3">
    <source>
        <dbReference type="Proteomes" id="UP001595386"/>
    </source>
</evidence>
<dbReference type="EMBL" id="JBHRSQ010000011">
    <property type="protein sequence ID" value="MFC2992180.1"/>
    <property type="molecule type" value="Genomic_DNA"/>
</dbReference>
<keyword evidence="2" id="KW-0378">Hydrolase</keyword>
<protein>
    <submittedName>
        <fullName evidence="2">UDP-N-acetylglucosamine 2-epimerase</fullName>
        <ecNumber evidence="2">3.2.1.183</ecNumber>
    </submittedName>
</protein>
<dbReference type="RefSeq" id="WP_379757923.1">
    <property type="nucleotide sequence ID" value="NZ_JBHRSQ010000011.1"/>
</dbReference>
<dbReference type="GO" id="GO:0016798">
    <property type="term" value="F:hydrolase activity, acting on glycosyl bonds"/>
    <property type="evidence" value="ECO:0007669"/>
    <property type="project" value="UniProtKB-KW"/>
</dbReference>
<dbReference type="PANTHER" id="PTHR43174:SF3">
    <property type="entry name" value="UDP-N-ACETYLGLUCOSAMINE 2-EPIMERASE"/>
    <property type="match status" value="1"/>
</dbReference>
<dbReference type="PANTHER" id="PTHR43174">
    <property type="entry name" value="UDP-N-ACETYLGLUCOSAMINE 2-EPIMERASE"/>
    <property type="match status" value="1"/>
</dbReference>
<gene>
    <name evidence="2" type="primary">neuC</name>
    <name evidence="2" type="ORF">ACFODV_09070</name>
</gene>
<dbReference type="InterPro" id="IPR029767">
    <property type="entry name" value="WecB-like"/>
</dbReference>
<dbReference type="Proteomes" id="UP001595386">
    <property type="component" value="Unassembled WGS sequence"/>
</dbReference>
<reference evidence="3" key="1">
    <citation type="journal article" date="2019" name="Int. J. Syst. Evol. Microbiol.">
        <title>The Global Catalogue of Microorganisms (GCM) 10K type strain sequencing project: providing services to taxonomists for standard genome sequencing and annotation.</title>
        <authorList>
            <consortium name="The Broad Institute Genomics Platform"/>
            <consortium name="The Broad Institute Genome Sequencing Center for Infectious Disease"/>
            <person name="Wu L."/>
            <person name="Ma J."/>
        </authorList>
    </citation>
    <scope>NUCLEOTIDE SEQUENCE [LARGE SCALE GENOMIC DNA]</scope>
    <source>
        <strain evidence="3">KCTC 52660</strain>
    </source>
</reference>
<dbReference type="InterPro" id="IPR020004">
    <property type="entry name" value="UDP-GlcNAc_Epase"/>
</dbReference>
<proteinExistence type="predicted"/>
<dbReference type="CDD" id="cd03786">
    <property type="entry name" value="GTB_UDP-GlcNAc_2-Epimerase"/>
    <property type="match status" value="1"/>
</dbReference>
<accession>A0ABV7B7C7</accession>
<name>A0ABV7B7C7_9GAMM</name>
<dbReference type="SUPFAM" id="SSF53756">
    <property type="entry name" value="UDP-Glycosyltransferase/glycogen phosphorylase"/>
    <property type="match status" value="1"/>
</dbReference>
<comment type="caution">
    <text evidence="2">The sequence shown here is derived from an EMBL/GenBank/DDBJ whole genome shotgun (WGS) entry which is preliminary data.</text>
</comment>
<dbReference type="Pfam" id="PF02350">
    <property type="entry name" value="Epimerase_2"/>
    <property type="match status" value="1"/>
</dbReference>
<feature type="domain" description="UDP-N-acetylglucosamine 2-epimerase" evidence="1">
    <location>
        <begin position="22"/>
        <end position="369"/>
    </location>
</feature>